<gene>
    <name evidence="1" type="ORF">OED52_16605</name>
</gene>
<reference evidence="1" key="1">
    <citation type="submission" date="2022-10" db="EMBL/GenBank/DDBJ databases">
        <title>Rhodococcus ferula Z13 complete genome.</title>
        <authorList>
            <person name="Long X."/>
            <person name="Zang M."/>
        </authorList>
    </citation>
    <scope>NUCLEOTIDE SEQUENCE</scope>
    <source>
        <strain evidence="1">Z13</strain>
    </source>
</reference>
<name>A0ACD4DE10_9NOCA</name>
<organism evidence="1 2">
    <name type="scientific">Rhodococcus sacchari</name>
    <dbReference type="NCBI Taxonomy" id="2962047"/>
    <lineage>
        <taxon>Bacteria</taxon>
        <taxon>Bacillati</taxon>
        <taxon>Actinomycetota</taxon>
        <taxon>Actinomycetes</taxon>
        <taxon>Mycobacteriales</taxon>
        <taxon>Nocardiaceae</taxon>
        <taxon>Rhodococcus</taxon>
    </lineage>
</organism>
<evidence type="ECO:0000313" key="1">
    <source>
        <dbReference type="EMBL" id="UYP18264.1"/>
    </source>
</evidence>
<evidence type="ECO:0000313" key="2">
    <source>
        <dbReference type="Proteomes" id="UP001156484"/>
    </source>
</evidence>
<sequence length="318" mass="33896">MSTAAPELLIRQVRWEAQDVISLLLEDPEGAPLPGWEPGAHIDLVLPSGTVRQYSLCGDPADEHSYRIAVLREAAGRGGSAEVHTLRPGNRVGYRPPRNLFPLADSEHHLLIAGGIGITPLLAMARELTARGASWSLLYGGRSRASMAFVDEARALGPDVVVVPQDELGHPDLAGALAAAPAGTAVHCCGPEPLLRAAAEATRTALGEEAFHYERFGAAPVDPDAVVDPDEAFEVELRRSGVVLPVPADRSLLEVVREVDPDVAFSCEDGFCGSCETKVLEGVPDHRDSVLTKAERESGTTMMICVGRSRTPRLVLDV</sequence>
<keyword evidence="2" id="KW-1185">Reference proteome</keyword>
<accession>A0ACD4DE10</accession>
<proteinExistence type="predicted"/>
<dbReference type="Proteomes" id="UP001156484">
    <property type="component" value="Chromosome"/>
</dbReference>
<dbReference type="EMBL" id="CP107551">
    <property type="protein sequence ID" value="UYP18264.1"/>
    <property type="molecule type" value="Genomic_DNA"/>
</dbReference>
<protein>
    <submittedName>
        <fullName evidence="1">PDR/VanB family oxidoreductase</fullName>
    </submittedName>
</protein>